<dbReference type="Pfam" id="PF00646">
    <property type="entry name" value="F-box"/>
    <property type="match status" value="1"/>
</dbReference>
<dbReference type="SUPFAM" id="SSF52047">
    <property type="entry name" value="RNI-like"/>
    <property type="match status" value="1"/>
</dbReference>
<dbReference type="Proteomes" id="UP001237642">
    <property type="component" value="Unassembled WGS sequence"/>
</dbReference>
<dbReference type="SUPFAM" id="SSF81383">
    <property type="entry name" value="F-box domain"/>
    <property type="match status" value="1"/>
</dbReference>
<dbReference type="InterPro" id="IPR053197">
    <property type="entry name" value="F-box_SCFL_complex_component"/>
</dbReference>
<dbReference type="AlphaFoldDB" id="A0AAD8JGA2"/>
<reference evidence="2" key="1">
    <citation type="submission" date="2023-02" db="EMBL/GenBank/DDBJ databases">
        <title>Genome of toxic invasive species Heracleum sosnowskyi carries increased number of genes despite the absence of recent whole-genome duplications.</title>
        <authorList>
            <person name="Schelkunov M."/>
            <person name="Shtratnikova V."/>
            <person name="Makarenko M."/>
            <person name="Klepikova A."/>
            <person name="Omelchenko D."/>
            <person name="Novikova G."/>
            <person name="Obukhova E."/>
            <person name="Bogdanov V."/>
            <person name="Penin A."/>
            <person name="Logacheva M."/>
        </authorList>
    </citation>
    <scope>NUCLEOTIDE SEQUENCE</scope>
    <source>
        <strain evidence="2">Hsosn_3</strain>
        <tissue evidence="2">Leaf</tissue>
    </source>
</reference>
<dbReference type="SMART" id="SM00256">
    <property type="entry name" value="FBOX"/>
    <property type="match status" value="1"/>
</dbReference>
<evidence type="ECO:0000313" key="3">
    <source>
        <dbReference type="Proteomes" id="UP001237642"/>
    </source>
</evidence>
<dbReference type="EMBL" id="JAUIZM010000001">
    <property type="protein sequence ID" value="KAK1402929.1"/>
    <property type="molecule type" value="Genomic_DNA"/>
</dbReference>
<dbReference type="InterPro" id="IPR032675">
    <property type="entry name" value="LRR_dom_sf"/>
</dbReference>
<organism evidence="2 3">
    <name type="scientific">Heracleum sosnowskyi</name>
    <dbReference type="NCBI Taxonomy" id="360622"/>
    <lineage>
        <taxon>Eukaryota</taxon>
        <taxon>Viridiplantae</taxon>
        <taxon>Streptophyta</taxon>
        <taxon>Embryophyta</taxon>
        <taxon>Tracheophyta</taxon>
        <taxon>Spermatophyta</taxon>
        <taxon>Magnoliopsida</taxon>
        <taxon>eudicotyledons</taxon>
        <taxon>Gunneridae</taxon>
        <taxon>Pentapetalae</taxon>
        <taxon>asterids</taxon>
        <taxon>campanulids</taxon>
        <taxon>Apiales</taxon>
        <taxon>Apiaceae</taxon>
        <taxon>Apioideae</taxon>
        <taxon>apioid superclade</taxon>
        <taxon>Tordylieae</taxon>
        <taxon>Tordyliinae</taxon>
        <taxon>Heracleum</taxon>
    </lineage>
</organism>
<dbReference type="PANTHER" id="PTHR34223">
    <property type="entry name" value="OS11G0201299 PROTEIN"/>
    <property type="match status" value="1"/>
</dbReference>
<feature type="domain" description="F-box" evidence="1">
    <location>
        <begin position="13"/>
        <end position="49"/>
    </location>
</feature>
<dbReference type="Gene3D" id="3.80.10.10">
    <property type="entry name" value="Ribonuclease Inhibitor"/>
    <property type="match status" value="1"/>
</dbReference>
<dbReference type="InterPro" id="IPR053781">
    <property type="entry name" value="F-box_AtFBL13-like"/>
</dbReference>
<sequence length="472" mass="54270">MNQRLKITNQGEVDRLSSLPDELLHQILSFLGTRQAVQTSILSKRWRHVWKITPFLTFDWYDQLFPYTHSSIIKFMEHVLSNRNHEIHVSCFKLFAVYPFPPSFLTRLIRYPNEHNVKEVDVDLEFHRYQPFKLSTFSSDTTQKLKLRAPLDFGDSLKLDCEWVLPVLKTLHLVCPPHISDYKLTVSCLMCLPALTTLRLDGVKLPESLSSMCLPVLTSLSVKRCKLPEEVWDFPNLLSLELDDVRLPENMDDFFSALVSVRDVTLYFTKRFKHDFTICCPQLVHLKIGTRLISSSFDREIMVVAPKLYEFCCMGIFKVILDVDELETASIKVWDANQFNNATLRQKMLAYRPFINTLSKLRIAKILTLDSAMIEGLSAVLVYLTRVPSPFKNLKHVKLPRGCEESSISTALRKYLLGGNPGATFVTALPQSKLNHVVPGSLTSQKVCVFYTMEKRQGETGWLSSHQEGYRE</sequence>
<evidence type="ECO:0000259" key="1">
    <source>
        <dbReference type="PROSITE" id="PS50181"/>
    </source>
</evidence>
<dbReference type="PANTHER" id="PTHR34223:SF51">
    <property type="entry name" value="OS06G0556300 PROTEIN"/>
    <property type="match status" value="1"/>
</dbReference>
<dbReference type="PROSITE" id="PS50181">
    <property type="entry name" value="FBOX"/>
    <property type="match status" value="1"/>
</dbReference>
<proteinExistence type="predicted"/>
<name>A0AAD8JGA2_9APIA</name>
<reference evidence="2" key="2">
    <citation type="submission" date="2023-05" db="EMBL/GenBank/DDBJ databases">
        <authorList>
            <person name="Schelkunov M.I."/>
        </authorList>
    </citation>
    <scope>NUCLEOTIDE SEQUENCE</scope>
    <source>
        <strain evidence="2">Hsosn_3</strain>
        <tissue evidence="2">Leaf</tissue>
    </source>
</reference>
<dbReference type="InterPro" id="IPR001810">
    <property type="entry name" value="F-box_dom"/>
</dbReference>
<gene>
    <name evidence="2" type="ORF">POM88_002534</name>
</gene>
<dbReference type="Gene3D" id="1.20.1280.50">
    <property type="match status" value="1"/>
</dbReference>
<evidence type="ECO:0000313" key="2">
    <source>
        <dbReference type="EMBL" id="KAK1402929.1"/>
    </source>
</evidence>
<dbReference type="CDD" id="cd22160">
    <property type="entry name" value="F-box_AtFBL13-like"/>
    <property type="match status" value="1"/>
</dbReference>
<comment type="caution">
    <text evidence="2">The sequence shown here is derived from an EMBL/GenBank/DDBJ whole genome shotgun (WGS) entry which is preliminary data.</text>
</comment>
<accession>A0AAD8JGA2</accession>
<keyword evidence="3" id="KW-1185">Reference proteome</keyword>
<protein>
    <recommendedName>
        <fullName evidence="1">F-box domain-containing protein</fullName>
    </recommendedName>
</protein>
<dbReference type="InterPro" id="IPR036047">
    <property type="entry name" value="F-box-like_dom_sf"/>
</dbReference>